<dbReference type="GeneID" id="25035221"/>
<dbReference type="EMBL" id="KE546993">
    <property type="protein sequence ID" value="EPY50127.1"/>
    <property type="molecule type" value="Genomic_DNA"/>
</dbReference>
<feature type="chain" id="PRO_5004572886" description="WD-like domain-containing protein" evidence="1">
    <location>
        <begin position="18"/>
        <end position="272"/>
    </location>
</feature>
<keyword evidence="4" id="KW-1185">Reference proteome</keyword>
<evidence type="ECO:0000313" key="4">
    <source>
        <dbReference type="Proteomes" id="UP000015464"/>
    </source>
</evidence>
<dbReference type="OrthoDB" id="3705032at2759"/>
<protein>
    <recommendedName>
        <fullName evidence="2">WD-like domain-containing protein</fullName>
    </recommendedName>
</protein>
<gene>
    <name evidence="3" type="ORF">SPOG_00890</name>
</gene>
<feature type="domain" description="WD-like" evidence="2">
    <location>
        <begin position="70"/>
        <end position="271"/>
    </location>
</feature>
<evidence type="ECO:0000259" key="2">
    <source>
        <dbReference type="Pfam" id="PF20493"/>
    </source>
</evidence>
<feature type="signal peptide" evidence="1">
    <location>
        <begin position="1"/>
        <end position="17"/>
    </location>
</feature>
<accession>S9WZI0</accession>
<dbReference type="OMA" id="YGCCISW"/>
<dbReference type="eggNOG" id="ENOG502SS44">
    <property type="taxonomic scope" value="Eukaryota"/>
</dbReference>
<evidence type="ECO:0000313" key="3">
    <source>
        <dbReference type="EMBL" id="EPY50127.1"/>
    </source>
</evidence>
<evidence type="ECO:0000256" key="1">
    <source>
        <dbReference type="SAM" id="SignalP"/>
    </source>
</evidence>
<name>S9WZI0_SCHCR</name>
<reference evidence="3 4" key="1">
    <citation type="journal article" date="2011" name="Science">
        <title>Comparative functional genomics of the fission yeasts.</title>
        <authorList>
            <person name="Rhind N."/>
            <person name="Chen Z."/>
            <person name="Yassour M."/>
            <person name="Thompson D.A."/>
            <person name="Haas B.J."/>
            <person name="Habib N."/>
            <person name="Wapinski I."/>
            <person name="Roy S."/>
            <person name="Lin M.F."/>
            <person name="Heiman D.I."/>
            <person name="Young S.K."/>
            <person name="Furuya K."/>
            <person name="Guo Y."/>
            <person name="Pidoux A."/>
            <person name="Chen H.M."/>
            <person name="Robbertse B."/>
            <person name="Goldberg J.M."/>
            <person name="Aoki K."/>
            <person name="Bayne E.H."/>
            <person name="Berlin A.M."/>
            <person name="Desjardins C.A."/>
            <person name="Dobbs E."/>
            <person name="Dukaj L."/>
            <person name="Fan L."/>
            <person name="FitzGerald M.G."/>
            <person name="French C."/>
            <person name="Gujja S."/>
            <person name="Hansen K."/>
            <person name="Keifenheim D."/>
            <person name="Levin J.Z."/>
            <person name="Mosher R.A."/>
            <person name="Mueller C.A."/>
            <person name="Pfiffner J."/>
            <person name="Priest M."/>
            <person name="Russ C."/>
            <person name="Smialowska A."/>
            <person name="Swoboda P."/>
            <person name="Sykes S.M."/>
            <person name="Vaughn M."/>
            <person name="Vengrova S."/>
            <person name="Yoder R."/>
            <person name="Zeng Q."/>
            <person name="Allshire R."/>
            <person name="Baulcombe D."/>
            <person name="Birren B.W."/>
            <person name="Brown W."/>
            <person name="Ekwall K."/>
            <person name="Kellis M."/>
            <person name="Leatherwood J."/>
            <person name="Levin H."/>
            <person name="Margalit H."/>
            <person name="Martienssen R."/>
            <person name="Nieduszynski C.A."/>
            <person name="Spatafora J.W."/>
            <person name="Friedman N."/>
            <person name="Dalgaard J.Z."/>
            <person name="Baumann P."/>
            <person name="Niki H."/>
            <person name="Regev A."/>
            <person name="Nusbaum C."/>
        </authorList>
    </citation>
    <scope>NUCLEOTIDE SEQUENCE [LARGE SCALE GENOMIC DNA]</scope>
    <source>
        <strain evidence="4">OY26 / ATCC MYA-4695 / CBS 11777 / NBRC 106824 / NRRL Y48691</strain>
    </source>
</reference>
<proteinExistence type="predicted"/>
<dbReference type="RefSeq" id="XP_013024615.1">
    <property type="nucleotide sequence ID" value="XM_013169161.1"/>
</dbReference>
<dbReference type="AlphaFoldDB" id="S9WZI0"/>
<keyword evidence="1" id="KW-0732">Signal</keyword>
<dbReference type="HOGENOM" id="CLU_088677_0_0_1"/>
<organism evidence="3 4">
    <name type="scientific">Schizosaccharomyces cryophilus (strain OY26 / ATCC MYA-4695 / CBS 11777 / NBRC 106824 / NRRL Y48691)</name>
    <name type="common">Fission yeast</name>
    <dbReference type="NCBI Taxonomy" id="653667"/>
    <lineage>
        <taxon>Eukaryota</taxon>
        <taxon>Fungi</taxon>
        <taxon>Dikarya</taxon>
        <taxon>Ascomycota</taxon>
        <taxon>Taphrinomycotina</taxon>
        <taxon>Schizosaccharomycetes</taxon>
        <taxon>Schizosaccharomycetales</taxon>
        <taxon>Schizosaccharomycetaceae</taxon>
        <taxon>Schizosaccharomyces</taxon>
    </lineage>
</organism>
<sequence length="272" mass="29910">MMILLAFASFIITLANAIQINSNNYDSALNLLANSYADGVSGDDGIISHSGIYSSLYDHNLSQFNYTLYFVSGDNFDKVNSLLSLASQADEKGLIGDLVYLAHFASAGGYNDYMQLKDDSHFATDLLHFIRNDTTVFTKLSKNTSNEKLKEFFENLSSKGSRYVNELEKRYDGTFGCSTKHAAPRNGCYSLDAYLSNNPRTFVNGPRSFCYQSCCASWSADCTVGSGEIVDHISRCLSHCTGDEVSCLNKDTILNNVFGEHFCTSGRAVGCK</sequence>
<dbReference type="InterPro" id="IPR046925">
    <property type="entry name" value="WD-like_fungi"/>
</dbReference>
<dbReference type="Pfam" id="PF20493">
    <property type="entry name" value="WD-like_fungi"/>
    <property type="match status" value="1"/>
</dbReference>
<dbReference type="Proteomes" id="UP000015464">
    <property type="component" value="Unassembled WGS sequence"/>
</dbReference>